<name>A0A096MCU3_POEFO</name>
<dbReference type="AlphaFoldDB" id="A0A096MCU3"/>
<sequence>ALIAIGQYSSTIETVDAGWCKDITDQGATQIAQSSKSLRYLGLMRCDKVTRLNTEPANIHKIYQYKLKVSTKSEAAEHTLPVLQRGWMCDYVSSS</sequence>
<accession>A0A096MCU3</accession>
<proteinExistence type="predicted"/>
<dbReference type="InterPro" id="IPR032675">
    <property type="entry name" value="LRR_dom_sf"/>
</dbReference>
<dbReference type="EMBL" id="AYCK01006976">
    <property type="status" value="NOT_ANNOTATED_CDS"/>
    <property type="molecule type" value="Genomic_DNA"/>
</dbReference>
<organism evidence="1 2">
    <name type="scientific">Poecilia formosa</name>
    <name type="common">Amazon molly</name>
    <name type="synonym">Limia formosa</name>
    <dbReference type="NCBI Taxonomy" id="48698"/>
    <lineage>
        <taxon>Eukaryota</taxon>
        <taxon>Metazoa</taxon>
        <taxon>Chordata</taxon>
        <taxon>Craniata</taxon>
        <taxon>Vertebrata</taxon>
        <taxon>Euteleostomi</taxon>
        <taxon>Actinopterygii</taxon>
        <taxon>Neopterygii</taxon>
        <taxon>Teleostei</taxon>
        <taxon>Neoteleostei</taxon>
        <taxon>Acanthomorphata</taxon>
        <taxon>Ovalentaria</taxon>
        <taxon>Atherinomorphae</taxon>
        <taxon>Cyprinodontiformes</taxon>
        <taxon>Poeciliidae</taxon>
        <taxon>Poeciliinae</taxon>
        <taxon>Poecilia</taxon>
    </lineage>
</organism>
<evidence type="ECO:0000313" key="2">
    <source>
        <dbReference type="Proteomes" id="UP000028760"/>
    </source>
</evidence>
<protein>
    <submittedName>
        <fullName evidence="1">F-box and leucine rich repeat protein 17</fullName>
    </submittedName>
</protein>
<dbReference type="Proteomes" id="UP000028760">
    <property type="component" value="Unassembled WGS sequence"/>
</dbReference>
<evidence type="ECO:0000313" key="1">
    <source>
        <dbReference type="Ensembl" id="ENSPFOP00000029234.1"/>
    </source>
</evidence>
<keyword evidence="2" id="KW-1185">Reference proteome</keyword>
<reference evidence="2" key="1">
    <citation type="submission" date="2013-10" db="EMBL/GenBank/DDBJ databases">
        <authorList>
            <person name="Schartl M."/>
            <person name="Warren W."/>
        </authorList>
    </citation>
    <scope>NUCLEOTIDE SEQUENCE [LARGE SCALE GENOMIC DNA]</scope>
    <source>
        <strain evidence="2">female</strain>
    </source>
</reference>
<dbReference type="GeneTree" id="ENSGT00940000156973"/>
<dbReference type="EMBL" id="AYCK01006975">
    <property type="status" value="NOT_ANNOTATED_CDS"/>
    <property type="molecule type" value="Genomic_DNA"/>
</dbReference>
<reference evidence="1" key="2">
    <citation type="submission" date="2025-08" db="UniProtKB">
        <authorList>
            <consortium name="Ensembl"/>
        </authorList>
    </citation>
    <scope>IDENTIFICATION</scope>
</reference>
<dbReference type="Gene3D" id="3.80.10.10">
    <property type="entry name" value="Ribonuclease Inhibitor"/>
    <property type="match status" value="1"/>
</dbReference>
<reference evidence="1" key="3">
    <citation type="submission" date="2025-09" db="UniProtKB">
        <authorList>
            <consortium name="Ensembl"/>
        </authorList>
    </citation>
    <scope>IDENTIFICATION</scope>
</reference>
<dbReference type="Ensembl" id="ENSPFOT00000030244.1">
    <property type="protein sequence ID" value="ENSPFOP00000029234.1"/>
    <property type="gene ID" value="ENSPFOG00000008199.2"/>
</dbReference>